<dbReference type="AlphaFoldDB" id="A0A286RD62"/>
<dbReference type="EMBL" id="CP018477">
    <property type="protein sequence ID" value="ASV73899.1"/>
    <property type="molecule type" value="Genomic_DNA"/>
</dbReference>
<keyword evidence="2" id="KW-1185">Reference proteome</keyword>
<name>A0A286RD62_9BACT</name>
<dbReference type="Proteomes" id="UP000215086">
    <property type="component" value="Chromosome"/>
</dbReference>
<sequence>MDVVASWHVCSNPQDCLSGLANFREIYQIKTGRPACYPQAMRTTRQYFRHWSAGIMGELQIHD</sequence>
<proteinExistence type="predicted"/>
<dbReference type="KEGG" id="ttf:THTE_1297"/>
<evidence type="ECO:0000313" key="2">
    <source>
        <dbReference type="Proteomes" id="UP000215086"/>
    </source>
</evidence>
<organism evidence="1 2">
    <name type="scientific">Thermogutta terrifontis</name>
    <dbReference type="NCBI Taxonomy" id="1331910"/>
    <lineage>
        <taxon>Bacteria</taxon>
        <taxon>Pseudomonadati</taxon>
        <taxon>Planctomycetota</taxon>
        <taxon>Planctomycetia</taxon>
        <taxon>Pirellulales</taxon>
        <taxon>Thermoguttaceae</taxon>
        <taxon>Thermogutta</taxon>
    </lineage>
</organism>
<gene>
    <name evidence="1" type="ORF">THTE_1297</name>
</gene>
<evidence type="ECO:0000313" key="1">
    <source>
        <dbReference type="EMBL" id="ASV73899.1"/>
    </source>
</evidence>
<accession>A0A286RD62</accession>
<reference evidence="1 2" key="1">
    <citation type="journal article" name="Front. Microbiol.">
        <title>Sugar Metabolism of the First Thermophilic Planctomycete Thermogutta terrifontis: Comparative Genomic and Transcriptomic Approaches.</title>
        <authorList>
            <person name="Elcheninov A.G."/>
            <person name="Menzel P."/>
            <person name="Gudbergsdottir S.R."/>
            <person name="Slesarev A.I."/>
            <person name="Kadnikov V.V."/>
            <person name="Krogh A."/>
            <person name="Bonch-Osmolovskaya E.A."/>
            <person name="Peng X."/>
            <person name="Kublanov I.V."/>
        </authorList>
    </citation>
    <scope>NUCLEOTIDE SEQUENCE [LARGE SCALE GENOMIC DNA]</scope>
    <source>
        <strain evidence="1 2">R1</strain>
    </source>
</reference>
<protein>
    <submittedName>
        <fullName evidence="1">Uncharacterized protein</fullName>
    </submittedName>
</protein>